<proteinExistence type="predicted"/>
<protein>
    <submittedName>
        <fullName evidence="2">Uncharacterized protein</fullName>
    </submittedName>
</protein>
<evidence type="ECO:0000313" key="3">
    <source>
        <dbReference type="Proteomes" id="UP000800041"/>
    </source>
</evidence>
<organism evidence="2 3">
    <name type="scientific">Aulographum hederae CBS 113979</name>
    <dbReference type="NCBI Taxonomy" id="1176131"/>
    <lineage>
        <taxon>Eukaryota</taxon>
        <taxon>Fungi</taxon>
        <taxon>Dikarya</taxon>
        <taxon>Ascomycota</taxon>
        <taxon>Pezizomycotina</taxon>
        <taxon>Dothideomycetes</taxon>
        <taxon>Pleosporomycetidae</taxon>
        <taxon>Aulographales</taxon>
        <taxon>Aulographaceae</taxon>
    </lineage>
</organism>
<name>A0A6G1GX82_9PEZI</name>
<dbReference type="EMBL" id="ML977161">
    <property type="protein sequence ID" value="KAF1985563.1"/>
    <property type="molecule type" value="Genomic_DNA"/>
</dbReference>
<keyword evidence="3" id="KW-1185">Reference proteome</keyword>
<sequence length="202" mass="22341">MAAQYSASAIFVSGMGTLRFLNTCCRDKTFFAAEQRLRTLIADGKLRRNQIATTLQADSTDHVNYDAEPSGAEPRNSRRISVAEEFPDLGLKLGHSVSETNLEDSYDALPHVSPVAKLSATGQTVKRELPDGLASIHKRIKLEDRSTGVKNDLRHGHHGGGAASDAIVNEEQLFKNRNIDEVSFVSEREYKRDGTHRKSFSK</sequence>
<dbReference type="Proteomes" id="UP000800041">
    <property type="component" value="Unassembled WGS sequence"/>
</dbReference>
<accession>A0A6G1GX82</accession>
<evidence type="ECO:0000256" key="1">
    <source>
        <dbReference type="SAM" id="MobiDB-lite"/>
    </source>
</evidence>
<evidence type="ECO:0000313" key="2">
    <source>
        <dbReference type="EMBL" id="KAF1985563.1"/>
    </source>
</evidence>
<dbReference type="AlphaFoldDB" id="A0A6G1GX82"/>
<gene>
    <name evidence="2" type="ORF">K402DRAFT_421853</name>
</gene>
<reference evidence="2" key="1">
    <citation type="journal article" date="2020" name="Stud. Mycol.">
        <title>101 Dothideomycetes genomes: a test case for predicting lifestyles and emergence of pathogens.</title>
        <authorList>
            <person name="Haridas S."/>
            <person name="Albert R."/>
            <person name="Binder M."/>
            <person name="Bloem J."/>
            <person name="Labutti K."/>
            <person name="Salamov A."/>
            <person name="Andreopoulos B."/>
            <person name="Baker S."/>
            <person name="Barry K."/>
            <person name="Bills G."/>
            <person name="Bluhm B."/>
            <person name="Cannon C."/>
            <person name="Castanera R."/>
            <person name="Culley D."/>
            <person name="Daum C."/>
            <person name="Ezra D."/>
            <person name="Gonzalez J."/>
            <person name="Henrissat B."/>
            <person name="Kuo A."/>
            <person name="Liang C."/>
            <person name="Lipzen A."/>
            <person name="Lutzoni F."/>
            <person name="Magnuson J."/>
            <person name="Mondo S."/>
            <person name="Nolan M."/>
            <person name="Ohm R."/>
            <person name="Pangilinan J."/>
            <person name="Park H.-J."/>
            <person name="Ramirez L."/>
            <person name="Alfaro M."/>
            <person name="Sun H."/>
            <person name="Tritt A."/>
            <person name="Yoshinaga Y."/>
            <person name="Zwiers L.-H."/>
            <person name="Turgeon B."/>
            <person name="Goodwin S."/>
            <person name="Spatafora J."/>
            <person name="Crous P."/>
            <person name="Grigoriev I."/>
        </authorList>
    </citation>
    <scope>NUCLEOTIDE SEQUENCE</scope>
    <source>
        <strain evidence="2">CBS 113979</strain>
    </source>
</reference>
<feature type="region of interest" description="Disordered" evidence="1">
    <location>
        <begin position="147"/>
        <end position="168"/>
    </location>
</feature>